<dbReference type="Pfam" id="PF21399">
    <property type="entry name" value="TERT_C"/>
    <property type="match status" value="1"/>
</dbReference>
<proteinExistence type="inferred from homology"/>
<dbReference type="CTD" id="7015"/>
<dbReference type="OrthoDB" id="289721at2759"/>
<dbReference type="EC" id="2.7.7.49" evidence="2 15"/>
<evidence type="ECO:0000313" key="19">
    <source>
        <dbReference type="RefSeq" id="XP_034267709.1"/>
    </source>
</evidence>
<dbReference type="GeneID" id="117662410"/>
<evidence type="ECO:0000256" key="15">
    <source>
        <dbReference type="RuleBase" id="RU365061"/>
    </source>
</evidence>
<evidence type="ECO:0000256" key="2">
    <source>
        <dbReference type="ARBA" id="ARBA00012493"/>
    </source>
</evidence>
<keyword evidence="5 15" id="KW-0808">Transferase</keyword>
<dbReference type="OMA" id="SYKAVQW"/>
<feature type="compositionally biased region" description="Polar residues" evidence="16">
    <location>
        <begin position="565"/>
        <end position="574"/>
    </location>
</feature>
<dbReference type="GO" id="GO:0046872">
    <property type="term" value="F:metal ion binding"/>
    <property type="evidence" value="ECO:0007669"/>
    <property type="project" value="UniProtKB-KW"/>
</dbReference>
<dbReference type="SMART" id="SM00975">
    <property type="entry name" value="Telomerase_RBD"/>
    <property type="match status" value="1"/>
</dbReference>
<keyword evidence="18" id="KW-1185">Reference proteome</keyword>
<dbReference type="InterPro" id="IPR021891">
    <property type="entry name" value="Telomerase_RBD"/>
</dbReference>
<dbReference type="Gene3D" id="1.10.357.90">
    <property type="match status" value="1"/>
</dbReference>
<dbReference type="InParanoid" id="A0A6P9BCR7"/>
<evidence type="ECO:0000256" key="12">
    <source>
        <dbReference type="ARBA" id="ARBA00023274"/>
    </source>
</evidence>
<keyword evidence="7 15" id="KW-0479">Metal-binding</keyword>
<evidence type="ECO:0000256" key="8">
    <source>
        <dbReference type="ARBA" id="ARBA00022842"/>
    </source>
</evidence>
<evidence type="ECO:0000256" key="16">
    <source>
        <dbReference type="SAM" id="MobiDB-lite"/>
    </source>
</evidence>
<dbReference type="Pfam" id="PF00078">
    <property type="entry name" value="RVT_1"/>
    <property type="match status" value="1"/>
</dbReference>
<comment type="catalytic activity">
    <reaction evidence="14 15">
        <text>DNA(n) + a 2'-deoxyribonucleoside 5'-triphosphate = DNA(n+1) + diphosphate</text>
        <dbReference type="Rhea" id="RHEA:22508"/>
        <dbReference type="Rhea" id="RHEA-COMP:17339"/>
        <dbReference type="Rhea" id="RHEA-COMP:17340"/>
        <dbReference type="ChEBI" id="CHEBI:33019"/>
        <dbReference type="ChEBI" id="CHEBI:61560"/>
        <dbReference type="ChEBI" id="CHEBI:173112"/>
        <dbReference type="EC" id="2.7.7.49"/>
    </reaction>
</comment>
<evidence type="ECO:0000256" key="3">
    <source>
        <dbReference type="ARBA" id="ARBA00016182"/>
    </source>
</evidence>
<dbReference type="InterPro" id="IPR043502">
    <property type="entry name" value="DNA/RNA_pol_sf"/>
</dbReference>
<dbReference type="GO" id="GO:0000781">
    <property type="term" value="C:chromosome, telomeric region"/>
    <property type="evidence" value="ECO:0007669"/>
    <property type="project" value="UniProtKB-SubCell"/>
</dbReference>
<dbReference type="PANTHER" id="PTHR12066">
    <property type="entry name" value="TELOMERASE REVERSE TRANSCRIPTASE"/>
    <property type="match status" value="1"/>
</dbReference>
<dbReference type="PROSITE" id="PS50878">
    <property type="entry name" value="RT_POL"/>
    <property type="match status" value="1"/>
</dbReference>
<keyword evidence="11 15" id="KW-0539">Nucleus</keyword>
<feature type="compositionally biased region" description="Polar residues" evidence="16">
    <location>
        <begin position="237"/>
        <end position="258"/>
    </location>
</feature>
<evidence type="ECO:0000256" key="11">
    <source>
        <dbReference type="ARBA" id="ARBA00023242"/>
    </source>
</evidence>
<dbReference type="Pfam" id="PF12009">
    <property type="entry name" value="Telomerase_RBD"/>
    <property type="match status" value="1"/>
</dbReference>
<dbReference type="FunFam" id="3.30.70.2630:FF:000001">
    <property type="entry name" value="Telomerase reverse transcriptase"/>
    <property type="match status" value="1"/>
</dbReference>
<comment type="similarity">
    <text evidence="1 15">Belongs to the reverse transcriptase family. Telomerase subfamily.</text>
</comment>
<evidence type="ECO:0000256" key="6">
    <source>
        <dbReference type="ARBA" id="ARBA00022695"/>
    </source>
</evidence>
<dbReference type="Gene3D" id="3.30.70.2630">
    <property type="match status" value="1"/>
</dbReference>
<dbReference type="PRINTS" id="PR01365">
    <property type="entry name" value="TELOMERASERT"/>
</dbReference>
<protein>
    <recommendedName>
        <fullName evidence="3 15">Telomerase reverse transcriptase</fullName>
        <ecNumber evidence="2 15">2.7.7.49</ecNumber>
    </recommendedName>
    <alternativeName>
        <fullName evidence="13 15">Telomerase catalytic subunit</fullName>
    </alternativeName>
</protein>
<evidence type="ECO:0000256" key="4">
    <source>
        <dbReference type="ARBA" id="ARBA00022454"/>
    </source>
</evidence>
<dbReference type="GO" id="GO:0007004">
    <property type="term" value="P:telomere maintenance via telomerase"/>
    <property type="evidence" value="ECO:0007669"/>
    <property type="project" value="TreeGrafter"/>
</dbReference>
<dbReference type="Gene3D" id="1.10.132.70">
    <property type="match status" value="1"/>
</dbReference>
<dbReference type="FunFam" id="1.10.357.90:FF:000001">
    <property type="entry name" value="Telomerase reverse transcriptase"/>
    <property type="match status" value="1"/>
</dbReference>
<feature type="region of interest" description="Disordered" evidence="16">
    <location>
        <begin position="565"/>
        <end position="610"/>
    </location>
</feature>
<dbReference type="SUPFAM" id="SSF56672">
    <property type="entry name" value="DNA/RNA polymerases"/>
    <property type="match status" value="1"/>
</dbReference>
<comment type="function">
    <text evidence="15">Telomerase is a ribonucleoprotein enzyme essential for the replication of chromosome termini in most eukaryotes. It elongates telomeres. It is a reverse transcriptase that adds simple sequence repeats to chromosome ends by copying a template sequence within the RNA component of the enzyme.</text>
</comment>
<dbReference type="Proteomes" id="UP001652622">
    <property type="component" value="Unplaced"/>
</dbReference>
<evidence type="ECO:0000256" key="5">
    <source>
        <dbReference type="ARBA" id="ARBA00022679"/>
    </source>
</evidence>
<dbReference type="GO" id="GO:0042162">
    <property type="term" value="F:telomeric DNA binding"/>
    <property type="evidence" value="ECO:0007669"/>
    <property type="project" value="TreeGrafter"/>
</dbReference>
<dbReference type="GO" id="GO:0070034">
    <property type="term" value="F:telomerase RNA binding"/>
    <property type="evidence" value="ECO:0007669"/>
    <property type="project" value="TreeGrafter"/>
</dbReference>
<feature type="region of interest" description="Disordered" evidence="16">
    <location>
        <begin position="230"/>
        <end position="265"/>
    </location>
</feature>
<dbReference type="CDD" id="cd01648">
    <property type="entry name" value="TERT"/>
    <property type="match status" value="1"/>
</dbReference>
<dbReference type="InterPro" id="IPR003545">
    <property type="entry name" value="Telomerase_RT"/>
</dbReference>
<dbReference type="InterPro" id="IPR049139">
    <property type="entry name" value="TERT_C"/>
</dbReference>
<evidence type="ECO:0000256" key="13">
    <source>
        <dbReference type="ARBA" id="ARBA00032044"/>
    </source>
</evidence>
<dbReference type="PANTHER" id="PTHR12066:SF0">
    <property type="entry name" value="TELOMERASE REVERSE TRANSCRIPTASE"/>
    <property type="match status" value="1"/>
</dbReference>
<accession>A0A6P9BCR7</accession>
<evidence type="ECO:0000256" key="1">
    <source>
        <dbReference type="ARBA" id="ARBA00008001"/>
    </source>
</evidence>
<reference evidence="19" key="1">
    <citation type="submission" date="2025-08" db="UniProtKB">
        <authorList>
            <consortium name="RefSeq"/>
        </authorList>
    </citation>
    <scope>IDENTIFICATION</scope>
    <source>
        <tissue evidence="19">Blood</tissue>
    </source>
</reference>
<gene>
    <name evidence="19" type="primary">TERT</name>
</gene>
<keyword evidence="6 15" id="KW-0548">Nucleotidyltransferase</keyword>
<evidence type="ECO:0000256" key="10">
    <source>
        <dbReference type="ARBA" id="ARBA00022918"/>
    </source>
</evidence>
<dbReference type="InterPro" id="IPR000477">
    <property type="entry name" value="RT_dom"/>
</dbReference>
<dbReference type="RefSeq" id="XP_034267709.1">
    <property type="nucleotide sequence ID" value="XM_034411818.1"/>
</dbReference>
<comment type="subcellular location">
    <subcellularLocation>
        <location evidence="15">Nucleus</location>
    </subcellularLocation>
    <subcellularLocation>
        <location evidence="15">Chromosome</location>
        <location evidence="15">Telomere</location>
    </subcellularLocation>
</comment>
<dbReference type="GO" id="GO:0003720">
    <property type="term" value="F:telomerase activity"/>
    <property type="evidence" value="ECO:0007669"/>
    <property type="project" value="InterPro"/>
</dbReference>
<keyword evidence="8 15" id="KW-0460">Magnesium</keyword>
<keyword evidence="9 15" id="KW-0779">Telomere</keyword>
<dbReference type="KEGG" id="pgut:117662410"/>
<keyword evidence="12" id="KW-0687">Ribonucleoprotein</keyword>
<sequence length="1310" mass="150395">MDRSRRWRAVRELLCSFYAEVLPLEVFVRSLQMRTLAKDQPQPLVQDGDPGSYCSLVAQCLVGRLAACKALPAYFGVQQVSCQDDVLTRIIQRIRQKKKKNVLTFGYTLLDGNNCQLPCMPNIGSYMPNHSTETIRQNVLWEIILNRVGDDIMMYILEHCALFLLVPPNCCYQICGEPIYKLASRNVTWPPKFLRQKIHGPSPCILTTYLRKRFQSCRWYPRKTKWKKWNSERQKWNKTQQHNSQRSTVAQSASGQNPSKKKQIMRTGEHIEKQQKPSLSPSLRTQCLKRKWTGQCDINAKKIKIMIKEDNVEKTARNPDSRKKQNQLILDCDKPEASRVCIQSCSKGLTLMNSVTQNGGVQISGVPTATNDNQGALVCEKQDSISKPFCESNVQPTCNAKLPKLVTRTSDISSVQLGLAKMVLPEKDLGIHSSKSVRKSYNSIPVVHIERHSLLYSYQRLKECLPKSFVLNHLKGHPAGGRRLVEQVFFSSKILKQPSSSSVQSGPKKKKRLPKRYWQMRSVFQELLQNHAKCPYQAILKRNCPISVSEPDTISLGEQSFKQNGHQVEQISSKRQQDNPVEGCISSRSSALSPFPETGASSRSSERTDLFEEKDKEKVFQDSSSSDFIALLKQYSSTWQVYTFVRGCLERVVPPALWGSNHNKCRFYRNVKKFISLGKFAMFSLEELTWKMRVSDCAWLRLTKGHSVPASEHRFREELMSKFLYWLMDCYVSELLRSFFYITETAFQKNLLFYFRKAVWSKLQSIGIRSHLAKVQLHPLSKEDIEHLQHRKCVPLASKLRFIPKSNGLRPVVKLHDEVGAETFCRNSRGKKAQHFNVRLKNLFSVLNYERLKNPVLLGSTVFGKDDIYIMWKKFVSKVLESYAEMPKFYFVKADVTGAYDTLPHDKLVEVILQALAPDRNTTYNIRCYAAIMRTGNGCIKKYYRRHVSTYNEFIDGMKQFVSHLQQSTSLRNAIIIEQSVFLKESSSSLREFFLQLIHNNILKIKDRYYVQRCGIPQGSILSTLLCNLCYGDMENKLLCNVQRDGVLMRLTDDFLLVTPHLEQAKTFLRTLAKGIPEYGFVINPSKTVVNFPVDENVPGCLEFKQLPAHCVIPWCGLLINSQTLEIYCDYSSYAYTSIRSSLCFNSTRKAGVNMRNKLLAVLQLKCHPLFIDLQINSLRTVCINIYKILLLQAYRFHACVLQLPFHHHIKNNPRFFLTVISDSASCCFSVLKAKNAGSSVPLSYKAVQWLSYHAFSTKLANHKVIYKCLLGPLRQCKLQLTRQIPKTTMQLLIEVIQPSLYEDFKAILD</sequence>
<keyword evidence="4 15" id="KW-0158">Chromosome</keyword>
<evidence type="ECO:0000256" key="9">
    <source>
        <dbReference type="ARBA" id="ARBA00022895"/>
    </source>
</evidence>
<dbReference type="GO" id="GO:0000333">
    <property type="term" value="C:telomerase catalytic core complex"/>
    <property type="evidence" value="ECO:0007669"/>
    <property type="project" value="TreeGrafter"/>
</dbReference>
<evidence type="ECO:0000256" key="14">
    <source>
        <dbReference type="ARBA" id="ARBA00048173"/>
    </source>
</evidence>
<evidence type="ECO:0000256" key="7">
    <source>
        <dbReference type="ARBA" id="ARBA00022723"/>
    </source>
</evidence>
<evidence type="ECO:0000313" key="18">
    <source>
        <dbReference type="Proteomes" id="UP001652622"/>
    </source>
</evidence>
<keyword evidence="10 15" id="KW-0695">RNA-directed DNA polymerase</keyword>
<name>A0A6P9BCR7_PANGU</name>
<organism evidence="18 19">
    <name type="scientific">Pantherophis guttatus</name>
    <name type="common">Corn snake</name>
    <name type="synonym">Elaphe guttata</name>
    <dbReference type="NCBI Taxonomy" id="94885"/>
    <lineage>
        <taxon>Eukaryota</taxon>
        <taxon>Metazoa</taxon>
        <taxon>Chordata</taxon>
        <taxon>Craniata</taxon>
        <taxon>Vertebrata</taxon>
        <taxon>Euteleostomi</taxon>
        <taxon>Lepidosauria</taxon>
        <taxon>Squamata</taxon>
        <taxon>Bifurcata</taxon>
        <taxon>Unidentata</taxon>
        <taxon>Episquamata</taxon>
        <taxon>Toxicofera</taxon>
        <taxon>Serpentes</taxon>
        <taxon>Colubroidea</taxon>
        <taxon>Colubridae</taxon>
        <taxon>Colubrinae</taxon>
        <taxon>Pantherophis</taxon>
    </lineage>
</organism>
<feature type="domain" description="Reverse transcriptase" evidence="17">
    <location>
        <begin position="784"/>
        <end position="1120"/>
    </location>
</feature>
<evidence type="ECO:0000259" key="17">
    <source>
        <dbReference type="PROSITE" id="PS50878"/>
    </source>
</evidence>